<evidence type="ECO:0000313" key="5">
    <source>
        <dbReference type="Proteomes" id="UP000276215"/>
    </source>
</evidence>
<dbReference type="GO" id="GO:0003700">
    <property type="term" value="F:DNA-binding transcription factor activity"/>
    <property type="evidence" value="ECO:0007669"/>
    <property type="project" value="TreeGrafter"/>
</dbReference>
<dbReference type="InterPro" id="IPR021858">
    <property type="entry name" value="Fun_TF"/>
</dbReference>
<protein>
    <recommendedName>
        <fullName evidence="6">Fungal-specific transcription factor domain-containing protein</fullName>
    </recommendedName>
</protein>
<dbReference type="PANTHER" id="PTHR37534">
    <property type="entry name" value="TRANSCRIPTIONAL ACTIVATOR PROTEIN UGA3"/>
    <property type="match status" value="1"/>
</dbReference>
<evidence type="ECO:0000313" key="4">
    <source>
        <dbReference type="EMBL" id="RPA99088.1"/>
    </source>
</evidence>
<feature type="compositionally biased region" description="Polar residues" evidence="3">
    <location>
        <begin position="183"/>
        <end position="203"/>
    </location>
</feature>
<dbReference type="Pfam" id="PF11951">
    <property type="entry name" value="Fungal_trans_2"/>
    <property type="match status" value="1"/>
</dbReference>
<organism evidence="4 5">
    <name type="scientific">Choiromyces venosus 120613-1</name>
    <dbReference type="NCBI Taxonomy" id="1336337"/>
    <lineage>
        <taxon>Eukaryota</taxon>
        <taxon>Fungi</taxon>
        <taxon>Dikarya</taxon>
        <taxon>Ascomycota</taxon>
        <taxon>Pezizomycotina</taxon>
        <taxon>Pezizomycetes</taxon>
        <taxon>Pezizales</taxon>
        <taxon>Tuberaceae</taxon>
        <taxon>Choiromyces</taxon>
    </lineage>
</organism>
<evidence type="ECO:0000256" key="2">
    <source>
        <dbReference type="ARBA" id="ARBA00023242"/>
    </source>
</evidence>
<feature type="compositionally biased region" description="Polar residues" evidence="3">
    <location>
        <begin position="1"/>
        <end position="10"/>
    </location>
</feature>
<dbReference type="AlphaFoldDB" id="A0A3N4JPX5"/>
<keyword evidence="5" id="KW-1185">Reference proteome</keyword>
<dbReference type="EMBL" id="ML120390">
    <property type="protein sequence ID" value="RPA99088.1"/>
    <property type="molecule type" value="Genomic_DNA"/>
</dbReference>
<feature type="compositionally biased region" description="Pro residues" evidence="3">
    <location>
        <begin position="88"/>
        <end position="104"/>
    </location>
</feature>
<feature type="compositionally biased region" description="Basic and acidic residues" evidence="3">
    <location>
        <begin position="67"/>
        <end position="77"/>
    </location>
</feature>
<keyword evidence="2" id="KW-0539">Nucleus</keyword>
<feature type="compositionally biased region" description="Polar residues" evidence="3">
    <location>
        <begin position="20"/>
        <end position="30"/>
    </location>
</feature>
<dbReference type="GO" id="GO:0000976">
    <property type="term" value="F:transcription cis-regulatory region binding"/>
    <property type="evidence" value="ECO:0007669"/>
    <property type="project" value="TreeGrafter"/>
</dbReference>
<evidence type="ECO:0000256" key="3">
    <source>
        <dbReference type="SAM" id="MobiDB-lite"/>
    </source>
</evidence>
<evidence type="ECO:0000256" key="1">
    <source>
        <dbReference type="ARBA" id="ARBA00004123"/>
    </source>
</evidence>
<dbReference type="PANTHER" id="PTHR37534:SF47">
    <property type="entry name" value="ZN(2)-C6 FUNGAL-TYPE DOMAIN-CONTAINING PROTEIN"/>
    <property type="match status" value="1"/>
</dbReference>
<dbReference type="OrthoDB" id="3886144at2759"/>
<dbReference type="Proteomes" id="UP000276215">
    <property type="component" value="Unassembled WGS sequence"/>
</dbReference>
<dbReference type="GO" id="GO:0045944">
    <property type="term" value="P:positive regulation of transcription by RNA polymerase II"/>
    <property type="evidence" value="ECO:0007669"/>
    <property type="project" value="TreeGrafter"/>
</dbReference>
<gene>
    <name evidence="4" type="ORF">L873DRAFT_974460</name>
</gene>
<dbReference type="GO" id="GO:0005634">
    <property type="term" value="C:nucleus"/>
    <property type="evidence" value="ECO:0007669"/>
    <property type="project" value="UniProtKB-SubCell"/>
</dbReference>
<proteinExistence type="predicted"/>
<comment type="subcellular location">
    <subcellularLocation>
        <location evidence="1">Nucleus</location>
    </subcellularLocation>
</comment>
<dbReference type="STRING" id="1336337.A0A3N4JPX5"/>
<accession>A0A3N4JPX5</accession>
<name>A0A3N4JPX5_9PEZI</name>
<reference evidence="4 5" key="1">
    <citation type="journal article" date="2018" name="Nat. Ecol. Evol.">
        <title>Pezizomycetes genomes reveal the molecular basis of ectomycorrhizal truffle lifestyle.</title>
        <authorList>
            <person name="Murat C."/>
            <person name="Payen T."/>
            <person name="Noel B."/>
            <person name="Kuo A."/>
            <person name="Morin E."/>
            <person name="Chen J."/>
            <person name="Kohler A."/>
            <person name="Krizsan K."/>
            <person name="Balestrini R."/>
            <person name="Da Silva C."/>
            <person name="Montanini B."/>
            <person name="Hainaut M."/>
            <person name="Levati E."/>
            <person name="Barry K.W."/>
            <person name="Belfiori B."/>
            <person name="Cichocki N."/>
            <person name="Clum A."/>
            <person name="Dockter R.B."/>
            <person name="Fauchery L."/>
            <person name="Guy J."/>
            <person name="Iotti M."/>
            <person name="Le Tacon F."/>
            <person name="Lindquist E.A."/>
            <person name="Lipzen A."/>
            <person name="Malagnac F."/>
            <person name="Mello A."/>
            <person name="Molinier V."/>
            <person name="Miyauchi S."/>
            <person name="Poulain J."/>
            <person name="Riccioni C."/>
            <person name="Rubini A."/>
            <person name="Sitrit Y."/>
            <person name="Splivallo R."/>
            <person name="Traeger S."/>
            <person name="Wang M."/>
            <person name="Zifcakova L."/>
            <person name="Wipf D."/>
            <person name="Zambonelli A."/>
            <person name="Paolocci F."/>
            <person name="Nowrousian M."/>
            <person name="Ottonello S."/>
            <person name="Baldrian P."/>
            <person name="Spatafora J.W."/>
            <person name="Henrissat B."/>
            <person name="Nagy L.G."/>
            <person name="Aury J.M."/>
            <person name="Wincker P."/>
            <person name="Grigoriev I.V."/>
            <person name="Bonfante P."/>
            <person name="Martin F.M."/>
        </authorList>
    </citation>
    <scope>NUCLEOTIDE SEQUENCE [LARGE SCALE GENOMIC DNA]</scope>
    <source>
        <strain evidence="4 5">120613-1</strain>
    </source>
</reference>
<dbReference type="CDD" id="cd12148">
    <property type="entry name" value="fungal_TF_MHR"/>
    <property type="match status" value="1"/>
</dbReference>
<feature type="region of interest" description="Disordered" evidence="3">
    <location>
        <begin position="1"/>
        <end position="214"/>
    </location>
</feature>
<sequence>MPSSTTTNTLFELGSPGYASPTNTAATLTSGKEEMRSSPESVGPAPTKPKQSKSRNGQKRGVPCGGYKKDFKWRPFEEASLAGKAPKPARPGAPKPKRSSPPFPSLDISLTTSVSGSIGAPQPSPPESSFGSPPAHQSQYGPSQNSPYMHKQHSSVSSNSFDFDTAFLSPLDSPGHLTPPPAQAQSGPLGQQHTGAFTITSPPDLTPVSPDDRSSMFSIPPEFDDNTPADIASSLAPTNGLVPITSAPMQGFIDVPSFGYPGSHYSPAADLQNTIPAIVKEEPEEDGDIEEVIRSGQNSQSDWTFTVLSPTSANSPRARSSRGGAFVSINDIFRRPAVTATSQEMLVLHFDKHTCGIMSVKDGPNENPWRTLIWPLAGDSPALYHAIASMTAFHMSEGRPELRVEGMEHMRKSIRCLAEDISSGDTRNEAALATTLVLAFSEAFDRHTSTGIEHLRGAKILVKQALAKHNTSSPDVIAYKRLGFLYNVWVYLDVLARLTSDEDDDGQGPEFMVNRPLTPMSEIDPLLGCAATLFPLIGRVASLVQKVRKTDQNTYAIISEAMEIKDLLESWAPEASYDPPVDSSSSVLHCLKTAEAYRFATLLYLHQAVPELQSPSSRELAQQVMCLIAEIPMSSRSCIVHIYPLLAAGCEAITEGERSWVKSRWEDMCSRMWIGNVSKAWEVMKEVWDRRDRFWETQEAIQGYSSLSPTGTQFGSPPLDAPGYKRKTSPVEPEIEEVYGWGGVATLNGNNDIGPKRLAMTDGSSGRPSVRSVESGCTPPDMLGEREMSVRGKLHWVGVMKDWEWEGEYLEQKHPSGFFAHS</sequence>
<feature type="region of interest" description="Disordered" evidence="3">
    <location>
        <begin position="761"/>
        <end position="784"/>
    </location>
</feature>
<feature type="compositionally biased region" description="Polar residues" evidence="3">
    <location>
        <begin position="135"/>
        <end position="147"/>
    </location>
</feature>
<evidence type="ECO:0008006" key="6">
    <source>
        <dbReference type="Google" id="ProtNLM"/>
    </source>
</evidence>